<feature type="region of interest" description="Disordered" evidence="1">
    <location>
        <begin position="199"/>
        <end position="222"/>
    </location>
</feature>
<dbReference type="GeneID" id="106808905"/>
<dbReference type="PANTHER" id="PTHR33198">
    <property type="entry name" value="ANK_REP_REGION DOMAIN-CONTAINING PROTEIN-RELATED"/>
    <property type="match status" value="1"/>
</dbReference>
<dbReference type="PANTHER" id="PTHR33198:SF20">
    <property type="entry name" value="RETROTRANSPOSON GAG DOMAIN-CONTAINING PROTEIN"/>
    <property type="match status" value="1"/>
</dbReference>
<evidence type="ECO:0000313" key="3">
    <source>
        <dbReference type="RefSeq" id="XP_014667306.1"/>
    </source>
</evidence>
<evidence type="ECO:0000313" key="2">
    <source>
        <dbReference type="Proteomes" id="UP000695022"/>
    </source>
</evidence>
<reference evidence="3" key="1">
    <citation type="submission" date="2025-08" db="UniProtKB">
        <authorList>
            <consortium name="RefSeq"/>
        </authorList>
    </citation>
    <scope>IDENTIFICATION</scope>
</reference>
<sequence>MELAGIPVPKMEWDSSNLPEAFKRFKQHIQLVFDGPLTDKDEAVKCKYFMLWIGDRGREIYNTWSVSEDDEKKLSTYYESFQSYIQPKLNPIFARYKFNNEVQREQSVEQFITRLRVLGKDCNYSDLDEMIRDRIVFGISNSKVREKLVNEREKLTMEKAITIAQQFEYAQEQMRSMSATAIPAESHSVRVTVRAAQHRQYVASRQQPQPQPQPQPKPRAEQRAKLPFAPRPDHVPGKKCGKCGYFHGVKLTCAAKGKQCNRCKQWNHFAKVCRNAVDGTRSGNAHAIVAELPYGEYKSENEPVGDAEFYVDTVERDNKVTNNQAFAEVELGLG</sequence>
<evidence type="ECO:0000256" key="1">
    <source>
        <dbReference type="SAM" id="MobiDB-lite"/>
    </source>
</evidence>
<accession>A0ABM1E535</accession>
<dbReference type="RefSeq" id="XP_014667306.1">
    <property type="nucleotide sequence ID" value="XM_014811820.1"/>
</dbReference>
<feature type="non-terminal residue" evidence="3">
    <location>
        <position position="334"/>
    </location>
</feature>
<dbReference type="Proteomes" id="UP000695022">
    <property type="component" value="Unplaced"/>
</dbReference>
<keyword evidence="2" id="KW-1185">Reference proteome</keyword>
<organism evidence="2 3">
    <name type="scientific">Priapulus caudatus</name>
    <name type="common">Priapulid worm</name>
    <dbReference type="NCBI Taxonomy" id="37621"/>
    <lineage>
        <taxon>Eukaryota</taxon>
        <taxon>Metazoa</taxon>
        <taxon>Ecdysozoa</taxon>
        <taxon>Scalidophora</taxon>
        <taxon>Priapulida</taxon>
        <taxon>Priapulimorpha</taxon>
        <taxon>Priapulimorphida</taxon>
        <taxon>Priapulidae</taxon>
        <taxon>Priapulus</taxon>
    </lineage>
</organism>
<protein>
    <submittedName>
        <fullName evidence="3">Uncharacterized protein LOC106808905</fullName>
    </submittedName>
</protein>
<proteinExistence type="predicted"/>
<name>A0ABM1E535_PRICU</name>
<gene>
    <name evidence="3" type="primary">LOC106808905</name>
</gene>